<feature type="transmembrane region" description="Helical" evidence="1">
    <location>
        <begin position="37"/>
        <end position="55"/>
    </location>
</feature>
<evidence type="ECO:0000256" key="1">
    <source>
        <dbReference type="SAM" id="Phobius"/>
    </source>
</evidence>
<evidence type="ECO:0000313" key="3">
    <source>
        <dbReference type="Proteomes" id="UP000553193"/>
    </source>
</evidence>
<name>A0A840AAU8_9PROT</name>
<protein>
    <submittedName>
        <fullName evidence="2">Putative membrane protein</fullName>
    </submittedName>
</protein>
<proteinExistence type="predicted"/>
<reference evidence="2 3" key="1">
    <citation type="submission" date="2020-08" db="EMBL/GenBank/DDBJ databases">
        <title>Genomic Encyclopedia of Type Strains, Phase IV (KMG-IV): sequencing the most valuable type-strain genomes for metagenomic binning, comparative biology and taxonomic classification.</title>
        <authorList>
            <person name="Goeker M."/>
        </authorList>
    </citation>
    <scope>NUCLEOTIDE SEQUENCE [LARGE SCALE GENOMIC DNA]</scope>
    <source>
        <strain evidence="2 3">DSM 19979</strain>
    </source>
</reference>
<evidence type="ECO:0000313" key="2">
    <source>
        <dbReference type="EMBL" id="MBB3897350.1"/>
    </source>
</evidence>
<dbReference type="RefSeq" id="WP_184382273.1">
    <property type="nucleotide sequence ID" value="NZ_JACIDJ010000001.1"/>
</dbReference>
<keyword evidence="1" id="KW-0812">Transmembrane</keyword>
<keyword evidence="1" id="KW-0472">Membrane</keyword>
<dbReference type="EMBL" id="JACIDJ010000001">
    <property type="protein sequence ID" value="MBB3897350.1"/>
    <property type="molecule type" value="Genomic_DNA"/>
</dbReference>
<sequence>MSMLQVHLWSSLLAAALILSVLVLPKGTARHRLAGRVAVGAWALAAASSFGLPAWGHLTPIHALTLLTLVMLPLGIRYARQGRIAAHRTTMLATAGGLLTAGIFATVIPGRYLYGVVFG</sequence>
<feature type="transmembrane region" description="Helical" evidence="1">
    <location>
        <begin position="6"/>
        <end position="25"/>
    </location>
</feature>
<accession>A0A840AAU8</accession>
<dbReference type="Proteomes" id="UP000553193">
    <property type="component" value="Unassembled WGS sequence"/>
</dbReference>
<dbReference type="AlphaFoldDB" id="A0A840AAU8"/>
<feature type="transmembrane region" description="Helical" evidence="1">
    <location>
        <begin position="61"/>
        <end position="79"/>
    </location>
</feature>
<keyword evidence="1" id="KW-1133">Transmembrane helix</keyword>
<organism evidence="2 3">
    <name type="scientific">Roseococcus suduntuyensis</name>
    <dbReference type="NCBI Taxonomy" id="455361"/>
    <lineage>
        <taxon>Bacteria</taxon>
        <taxon>Pseudomonadati</taxon>
        <taxon>Pseudomonadota</taxon>
        <taxon>Alphaproteobacteria</taxon>
        <taxon>Acetobacterales</taxon>
        <taxon>Roseomonadaceae</taxon>
        <taxon>Roseococcus</taxon>
    </lineage>
</organism>
<gene>
    <name evidence="2" type="ORF">GGQ83_000776</name>
</gene>
<keyword evidence="3" id="KW-1185">Reference proteome</keyword>
<feature type="transmembrane region" description="Helical" evidence="1">
    <location>
        <begin position="91"/>
        <end position="114"/>
    </location>
</feature>
<comment type="caution">
    <text evidence="2">The sequence shown here is derived from an EMBL/GenBank/DDBJ whole genome shotgun (WGS) entry which is preliminary data.</text>
</comment>